<dbReference type="Pfam" id="PF04304">
    <property type="entry name" value="DUF454"/>
    <property type="match status" value="1"/>
</dbReference>
<evidence type="ECO:0008006" key="4">
    <source>
        <dbReference type="Google" id="ProtNLM"/>
    </source>
</evidence>
<dbReference type="AlphaFoldDB" id="A0A1B2M3L7"/>
<evidence type="ECO:0000256" key="1">
    <source>
        <dbReference type="SAM" id="Phobius"/>
    </source>
</evidence>
<evidence type="ECO:0000313" key="2">
    <source>
        <dbReference type="EMBL" id="AOA59807.1"/>
    </source>
</evidence>
<dbReference type="EMBL" id="CP016895">
    <property type="protein sequence ID" value="AOA59807.1"/>
    <property type="molecule type" value="Genomic_DNA"/>
</dbReference>
<sequence>MKDISSKQVETSTTVAASPVIESKVHSSVWVRVLCIFLSVLCIVLAVIGIILPGIPTIDFLLLAAFFASKGSTRLHRWLHQHRIFGPMLREWGNVRTIPRKRKVLITISMSIAAVIIYFSSLHLHLRICLMVVLALVLIWIWRRPEQAS</sequence>
<name>A0A1B2M3L7_9GAMM</name>
<gene>
    <name evidence="2" type="ORF">BFG52_00740</name>
</gene>
<feature type="transmembrane region" description="Helical" evidence="1">
    <location>
        <begin position="104"/>
        <end position="119"/>
    </location>
</feature>
<accession>A0A1B2M3L7</accession>
<feature type="transmembrane region" description="Helical" evidence="1">
    <location>
        <begin position="125"/>
        <end position="142"/>
    </location>
</feature>
<dbReference type="KEGG" id="ala:BFG52_00740"/>
<keyword evidence="3" id="KW-1185">Reference proteome</keyword>
<dbReference type="PANTHER" id="PTHR35813:SF1">
    <property type="entry name" value="INNER MEMBRANE PROTEIN YBAN"/>
    <property type="match status" value="1"/>
</dbReference>
<dbReference type="PANTHER" id="PTHR35813">
    <property type="entry name" value="INNER MEMBRANE PROTEIN YBAN"/>
    <property type="match status" value="1"/>
</dbReference>
<reference evidence="2 3" key="1">
    <citation type="submission" date="2016-08" db="EMBL/GenBank/DDBJ databases">
        <authorList>
            <person name="Seilhamer J.J."/>
        </authorList>
    </citation>
    <scope>NUCLEOTIDE SEQUENCE [LARGE SCALE GENOMIC DNA]</scope>
    <source>
        <strain evidence="2 3">BRTC-1</strain>
    </source>
</reference>
<keyword evidence="1" id="KW-1133">Transmembrane helix</keyword>
<keyword evidence="1" id="KW-0812">Transmembrane</keyword>
<dbReference type="GO" id="GO:0005886">
    <property type="term" value="C:plasma membrane"/>
    <property type="evidence" value="ECO:0007669"/>
    <property type="project" value="TreeGrafter"/>
</dbReference>
<feature type="transmembrane region" description="Helical" evidence="1">
    <location>
        <begin position="29"/>
        <end position="52"/>
    </location>
</feature>
<dbReference type="STRING" id="1789224.BFG52_00740"/>
<dbReference type="InterPro" id="IPR007401">
    <property type="entry name" value="DUF454"/>
</dbReference>
<dbReference type="Proteomes" id="UP000093391">
    <property type="component" value="Chromosome"/>
</dbReference>
<protein>
    <recommendedName>
        <fullName evidence="4">DUF454 domain-containing protein</fullName>
    </recommendedName>
</protein>
<keyword evidence="1" id="KW-0472">Membrane</keyword>
<proteinExistence type="predicted"/>
<organism evidence="2 3">
    <name type="scientific">Acinetobacter larvae</name>
    <dbReference type="NCBI Taxonomy" id="1789224"/>
    <lineage>
        <taxon>Bacteria</taxon>
        <taxon>Pseudomonadati</taxon>
        <taxon>Pseudomonadota</taxon>
        <taxon>Gammaproteobacteria</taxon>
        <taxon>Moraxellales</taxon>
        <taxon>Moraxellaceae</taxon>
        <taxon>Acinetobacter</taxon>
    </lineage>
</organism>
<evidence type="ECO:0000313" key="3">
    <source>
        <dbReference type="Proteomes" id="UP000093391"/>
    </source>
</evidence>